<proteinExistence type="predicted"/>
<dbReference type="InterPro" id="IPR057207">
    <property type="entry name" value="FBXL15_LRR"/>
</dbReference>
<dbReference type="Gene3D" id="3.80.10.10">
    <property type="entry name" value="Ribonuclease Inhibitor"/>
    <property type="match status" value="2"/>
</dbReference>
<feature type="compositionally biased region" description="Polar residues" evidence="2">
    <location>
        <begin position="159"/>
        <end position="171"/>
    </location>
</feature>
<dbReference type="Pfam" id="PF25372">
    <property type="entry name" value="DUF7885"/>
    <property type="match status" value="1"/>
</dbReference>
<name>A0ABR0ASJ8_9CRUS</name>
<dbReference type="InterPro" id="IPR001611">
    <property type="entry name" value="Leu-rich_rpt"/>
</dbReference>
<dbReference type="PROSITE" id="PS50181">
    <property type="entry name" value="FBOX"/>
    <property type="match status" value="1"/>
</dbReference>
<dbReference type="InterPro" id="IPR006553">
    <property type="entry name" value="Leu-rich_rpt_Cys-con_subtyp"/>
</dbReference>
<comment type="caution">
    <text evidence="4">The sequence shown here is derived from an EMBL/GenBank/DDBJ whole genome shotgun (WGS) entry which is preliminary data.</text>
</comment>
<dbReference type="Pfam" id="PF12937">
    <property type="entry name" value="F-box-like"/>
    <property type="match status" value="1"/>
</dbReference>
<feature type="domain" description="F-box" evidence="3">
    <location>
        <begin position="284"/>
        <end position="330"/>
    </location>
</feature>
<evidence type="ECO:0000313" key="4">
    <source>
        <dbReference type="EMBL" id="KAK4028085.1"/>
    </source>
</evidence>
<dbReference type="SUPFAM" id="SSF81383">
    <property type="entry name" value="F-box domain"/>
    <property type="match status" value="1"/>
</dbReference>
<evidence type="ECO:0000256" key="2">
    <source>
        <dbReference type="SAM" id="MobiDB-lite"/>
    </source>
</evidence>
<dbReference type="SMART" id="SM00256">
    <property type="entry name" value="FBOX"/>
    <property type="match status" value="1"/>
</dbReference>
<keyword evidence="5" id="KW-1185">Reference proteome</keyword>
<evidence type="ECO:0000313" key="5">
    <source>
        <dbReference type="Proteomes" id="UP001234178"/>
    </source>
</evidence>
<dbReference type="PANTHER" id="PTHR13318:SF50">
    <property type="entry name" value="F-BOX_LRR-REPEAT PROTEIN 7"/>
    <property type="match status" value="1"/>
</dbReference>
<dbReference type="CDD" id="cd22120">
    <property type="entry name" value="F-box_FBXL7"/>
    <property type="match status" value="1"/>
</dbReference>
<evidence type="ECO:0000256" key="1">
    <source>
        <dbReference type="ARBA" id="ARBA00022786"/>
    </source>
</evidence>
<dbReference type="InterPro" id="IPR001810">
    <property type="entry name" value="F-box_dom"/>
</dbReference>
<feature type="region of interest" description="Disordered" evidence="2">
    <location>
        <begin position="111"/>
        <end position="141"/>
    </location>
</feature>
<dbReference type="SUPFAM" id="SSF52047">
    <property type="entry name" value="RNI-like"/>
    <property type="match status" value="1"/>
</dbReference>
<feature type="region of interest" description="Disordered" evidence="2">
    <location>
        <begin position="233"/>
        <end position="253"/>
    </location>
</feature>
<reference evidence="4 5" key="1">
    <citation type="journal article" date="2023" name="Nucleic Acids Res.">
        <title>The hologenome of Daphnia magna reveals possible DNA methylation and microbiome-mediated evolution of the host genome.</title>
        <authorList>
            <person name="Chaturvedi A."/>
            <person name="Li X."/>
            <person name="Dhandapani V."/>
            <person name="Marshall H."/>
            <person name="Kissane S."/>
            <person name="Cuenca-Cambronero M."/>
            <person name="Asole G."/>
            <person name="Calvet F."/>
            <person name="Ruiz-Romero M."/>
            <person name="Marangio P."/>
            <person name="Guigo R."/>
            <person name="Rago D."/>
            <person name="Mirbahai L."/>
            <person name="Eastwood N."/>
            <person name="Colbourne J.K."/>
            <person name="Zhou J."/>
            <person name="Mallon E."/>
            <person name="Orsini L."/>
        </authorList>
    </citation>
    <scope>NUCLEOTIDE SEQUENCE [LARGE SCALE GENOMIC DNA]</scope>
    <source>
        <strain evidence="4">LRV0_1</strain>
    </source>
</reference>
<dbReference type="Pfam" id="PF13516">
    <property type="entry name" value="LRR_6"/>
    <property type="match status" value="1"/>
</dbReference>
<accession>A0ABR0ASJ8</accession>
<dbReference type="InterPro" id="IPR032675">
    <property type="entry name" value="LRR_dom_sf"/>
</dbReference>
<gene>
    <name evidence="4" type="ORF">OUZ56_017263</name>
</gene>
<protein>
    <recommendedName>
        <fullName evidence="3">F-box domain-containing protein</fullName>
    </recommendedName>
</protein>
<feature type="compositionally biased region" description="Pro residues" evidence="2">
    <location>
        <begin position="120"/>
        <end position="135"/>
    </location>
</feature>
<dbReference type="SMART" id="SM00367">
    <property type="entry name" value="LRR_CC"/>
    <property type="match status" value="10"/>
</dbReference>
<dbReference type="Proteomes" id="UP001234178">
    <property type="component" value="Unassembled WGS sequence"/>
</dbReference>
<dbReference type="PANTHER" id="PTHR13318">
    <property type="entry name" value="PARTNER OF PAIRED, ISOFORM B-RELATED"/>
    <property type="match status" value="1"/>
</dbReference>
<evidence type="ECO:0000259" key="3">
    <source>
        <dbReference type="PROSITE" id="PS50181"/>
    </source>
</evidence>
<sequence>MFSNNSTAFLRFIPVKKAHRISRASRASQLPHHFIPAPLNQASILSEKLNYSIGTGKMQCYQPLFLRHRIKKNSNRLGEQFVSHCRMASIITNELSEPIGGELDEETNHQLHNERLRSRSPPPHHLPPPPPPPPTLSGRNHELRLFSGSNFSPLHAQLHGQTSLHNRSSSPAHDLGYHTLVARSPAAPWSSPADLTDLTLTPSPRAEYCRKTSYTSSNSSSQQRDPFTQIQSNNSCLRPQLPPTPTSPSISVDTGSTEALLAACKGKRWVTPSLSQQLGGSFKFSYFDQLTDDVLLRVFSFLSSSHLALCSRVCRRWHVLAWEPQLWSSIYLSGDNLHTDRALKSITRVVGRASPPFCPAVERVVINSCSRLTDRGLQTLSRRCPELRHVELRGCVQLTDVGVLELVSKCVHLTHLDVSGCSQITCIDAGPLRANGNNGDRYKSDLCSNSRPQLYLQLQYIDLTDCVSLEDSGIQMIVRSCAQLTCIYLRRCVHITDLGVKYLASYCTGLRELSISDCVQVTDFGMYELARLGPNLRYLSVAKCDQISDAGIKQIGRHCYKLRYLNLRGCEAVSDDSLEVLARTCSRLRALDLGKCDITDRGLRLLAEHCPNLKKLSVKSCELVTDEGVRSIAYYCRGLRQLNIQDCLITVEGYRAVKKFCRKCIIEHTNPGFF</sequence>
<organism evidence="4 5">
    <name type="scientific">Daphnia magna</name>
    <dbReference type="NCBI Taxonomy" id="35525"/>
    <lineage>
        <taxon>Eukaryota</taxon>
        <taxon>Metazoa</taxon>
        <taxon>Ecdysozoa</taxon>
        <taxon>Arthropoda</taxon>
        <taxon>Crustacea</taxon>
        <taxon>Branchiopoda</taxon>
        <taxon>Diplostraca</taxon>
        <taxon>Cladocera</taxon>
        <taxon>Anomopoda</taxon>
        <taxon>Daphniidae</taxon>
        <taxon>Daphnia</taxon>
    </lineage>
</organism>
<feature type="region of interest" description="Disordered" evidence="2">
    <location>
        <begin position="152"/>
        <end position="171"/>
    </location>
</feature>
<dbReference type="EMBL" id="JAOYFB010000038">
    <property type="protein sequence ID" value="KAK4028085.1"/>
    <property type="molecule type" value="Genomic_DNA"/>
</dbReference>
<keyword evidence="1" id="KW-0833">Ubl conjugation pathway</keyword>
<dbReference type="InterPro" id="IPR036047">
    <property type="entry name" value="F-box-like_dom_sf"/>
</dbReference>